<evidence type="ECO:0000256" key="4">
    <source>
        <dbReference type="ARBA" id="ARBA00023157"/>
    </source>
</evidence>
<evidence type="ECO:0000256" key="2">
    <source>
        <dbReference type="ARBA" id="ARBA00022801"/>
    </source>
</evidence>
<organism evidence="7">
    <name type="scientific">Medioppia subpectinata</name>
    <dbReference type="NCBI Taxonomy" id="1979941"/>
    <lineage>
        <taxon>Eukaryota</taxon>
        <taxon>Metazoa</taxon>
        <taxon>Ecdysozoa</taxon>
        <taxon>Arthropoda</taxon>
        <taxon>Chelicerata</taxon>
        <taxon>Arachnida</taxon>
        <taxon>Acari</taxon>
        <taxon>Acariformes</taxon>
        <taxon>Sarcoptiformes</taxon>
        <taxon>Oribatida</taxon>
        <taxon>Brachypylina</taxon>
        <taxon>Oppioidea</taxon>
        <taxon>Oppiidae</taxon>
        <taxon>Medioppia</taxon>
    </lineage>
</organism>
<accession>A0A7R9L8L1</accession>
<dbReference type="OrthoDB" id="6510574at2759"/>
<dbReference type="Gene3D" id="2.40.10.10">
    <property type="entry name" value="Trypsin-like serine proteases"/>
    <property type="match status" value="1"/>
</dbReference>
<dbReference type="EMBL" id="OC872681">
    <property type="protein sequence ID" value="CAD7635975.1"/>
    <property type="molecule type" value="Genomic_DNA"/>
</dbReference>
<gene>
    <name evidence="7" type="ORF">OSB1V03_LOCUS16364</name>
</gene>
<feature type="region of interest" description="Disordered" evidence="5">
    <location>
        <begin position="135"/>
        <end position="173"/>
    </location>
</feature>
<evidence type="ECO:0000313" key="8">
    <source>
        <dbReference type="Proteomes" id="UP000759131"/>
    </source>
</evidence>
<evidence type="ECO:0000259" key="6">
    <source>
        <dbReference type="PROSITE" id="PS50240"/>
    </source>
</evidence>
<feature type="region of interest" description="Disordered" evidence="5">
    <location>
        <begin position="48"/>
        <end position="96"/>
    </location>
</feature>
<dbReference type="FunFam" id="2.40.10.10:FF:000073">
    <property type="entry name" value="Trypsin alpha"/>
    <property type="match status" value="1"/>
</dbReference>
<keyword evidence="2" id="KW-0378">Hydrolase</keyword>
<keyword evidence="8" id="KW-1185">Reference proteome</keyword>
<keyword evidence="3" id="KW-0720">Serine protease</keyword>
<dbReference type="AlphaFoldDB" id="A0A7R9L8L1"/>
<dbReference type="InterPro" id="IPR018114">
    <property type="entry name" value="TRYPSIN_HIS"/>
</dbReference>
<evidence type="ECO:0000313" key="7">
    <source>
        <dbReference type="EMBL" id="CAD7635975.1"/>
    </source>
</evidence>
<dbReference type="PANTHER" id="PTHR24252">
    <property type="entry name" value="ACROSIN-RELATED"/>
    <property type="match status" value="1"/>
</dbReference>
<dbReference type="SMART" id="SM00020">
    <property type="entry name" value="Tryp_SPc"/>
    <property type="match status" value="1"/>
</dbReference>
<feature type="domain" description="Peptidase S1" evidence="6">
    <location>
        <begin position="184"/>
        <end position="365"/>
    </location>
</feature>
<dbReference type="GO" id="GO:0004252">
    <property type="term" value="F:serine-type endopeptidase activity"/>
    <property type="evidence" value="ECO:0007669"/>
    <property type="project" value="InterPro"/>
</dbReference>
<dbReference type="Proteomes" id="UP000759131">
    <property type="component" value="Unassembled WGS sequence"/>
</dbReference>
<dbReference type="InterPro" id="IPR001254">
    <property type="entry name" value="Trypsin_dom"/>
</dbReference>
<dbReference type="PANTHER" id="PTHR24252:SF10">
    <property type="entry name" value="SERINE PROTEASE 56"/>
    <property type="match status" value="1"/>
</dbReference>
<feature type="compositionally biased region" description="Basic and acidic residues" evidence="5">
    <location>
        <begin position="64"/>
        <end position="95"/>
    </location>
</feature>
<dbReference type="PROSITE" id="PS50240">
    <property type="entry name" value="TRYPSIN_DOM"/>
    <property type="match status" value="1"/>
</dbReference>
<evidence type="ECO:0000256" key="1">
    <source>
        <dbReference type="ARBA" id="ARBA00022670"/>
    </source>
</evidence>
<dbReference type="InterPro" id="IPR001314">
    <property type="entry name" value="Peptidase_S1A"/>
</dbReference>
<name>A0A7R9L8L1_9ACAR</name>
<sequence length="374" mass="43372">SEVYQTYDYYQPDSYEDYGRYHSYEPYYYRPKPIPHYTHETPYRPDYGSYRPEPYIPVDTPYRPYDRPYRPVDKPYRPYDRPYRPEPPKYFRSLDSDDYSEDEHYIANYKPTNKKKPMLKIKDLHQMKINRGIGQKKDSVAEEKVGHGVQSRSPGVQKRSPKDALGRSMSQNNCGQSFDLAERIVGGTDASEGSHPWIVAILKNGEPWCGGSIINHQWVMTAAHCFMGDDPPETSSWAIRVGTNNRNNGPTYKIKKVITHERFNLDGMLNSDIAMMKVAKDIQFSNVVKPVCLPDNSYDEPTTMKMIVAGWGAVKFDDDNLPVKLQDVTLNLVKDADCATKYKEKKYTLYKSQLCTWNYKQDACQVWPHRIPVP</sequence>
<dbReference type="SUPFAM" id="SSF50494">
    <property type="entry name" value="Trypsin-like serine proteases"/>
    <property type="match status" value="1"/>
</dbReference>
<dbReference type="EMBL" id="CAJPIZ010018106">
    <property type="protein sequence ID" value="CAG2116405.1"/>
    <property type="molecule type" value="Genomic_DNA"/>
</dbReference>
<dbReference type="InterPro" id="IPR009003">
    <property type="entry name" value="Peptidase_S1_PA"/>
</dbReference>
<evidence type="ECO:0000256" key="3">
    <source>
        <dbReference type="ARBA" id="ARBA00022825"/>
    </source>
</evidence>
<protein>
    <recommendedName>
        <fullName evidence="6">Peptidase S1 domain-containing protein</fullName>
    </recommendedName>
</protein>
<keyword evidence="4" id="KW-1015">Disulfide bond</keyword>
<dbReference type="CDD" id="cd00190">
    <property type="entry name" value="Tryp_SPc"/>
    <property type="match status" value="1"/>
</dbReference>
<dbReference type="Pfam" id="PF00089">
    <property type="entry name" value="Trypsin"/>
    <property type="match status" value="1"/>
</dbReference>
<reference evidence="7" key="1">
    <citation type="submission" date="2020-11" db="EMBL/GenBank/DDBJ databases">
        <authorList>
            <person name="Tran Van P."/>
        </authorList>
    </citation>
    <scope>NUCLEOTIDE SEQUENCE</scope>
</reference>
<dbReference type="PROSITE" id="PS00134">
    <property type="entry name" value="TRYPSIN_HIS"/>
    <property type="match status" value="1"/>
</dbReference>
<dbReference type="GO" id="GO:0006508">
    <property type="term" value="P:proteolysis"/>
    <property type="evidence" value="ECO:0007669"/>
    <property type="project" value="UniProtKB-KW"/>
</dbReference>
<dbReference type="InterPro" id="IPR043504">
    <property type="entry name" value="Peptidase_S1_PA_chymotrypsin"/>
</dbReference>
<feature type="non-terminal residue" evidence="7">
    <location>
        <position position="1"/>
    </location>
</feature>
<keyword evidence="1" id="KW-0645">Protease</keyword>
<evidence type="ECO:0000256" key="5">
    <source>
        <dbReference type="SAM" id="MobiDB-lite"/>
    </source>
</evidence>
<feature type="compositionally biased region" description="Basic and acidic residues" evidence="5">
    <location>
        <begin position="135"/>
        <end position="146"/>
    </location>
</feature>
<proteinExistence type="predicted"/>
<dbReference type="PRINTS" id="PR00722">
    <property type="entry name" value="CHYMOTRYPSIN"/>
</dbReference>